<protein>
    <recommendedName>
        <fullName evidence="15 19">Probable tRNA sulfurtransferase</fullName>
        <ecNumber evidence="14 19">2.8.1.4</ecNumber>
    </recommendedName>
    <alternativeName>
        <fullName evidence="16 19">Sulfur carrier protein ThiS sulfurtransferase</fullName>
    </alternativeName>
    <alternativeName>
        <fullName evidence="17 19">Thiamine biosynthesis protein ThiI</fullName>
    </alternativeName>
    <alternativeName>
        <fullName evidence="18 19">tRNA 4-thiouridine synthase</fullName>
    </alternativeName>
</protein>
<feature type="binding site" evidence="19">
    <location>
        <begin position="208"/>
        <end position="209"/>
    </location>
    <ligand>
        <name>ATP</name>
        <dbReference type="ChEBI" id="CHEBI:30616"/>
    </ligand>
</feature>
<keyword evidence="8 19" id="KW-0694">RNA-binding</keyword>
<dbReference type="GO" id="GO:0052837">
    <property type="term" value="P:thiazole biosynthetic process"/>
    <property type="evidence" value="ECO:0007669"/>
    <property type="project" value="TreeGrafter"/>
</dbReference>
<keyword evidence="7 19" id="KW-0067">ATP-binding</keyword>
<evidence type="ECO:0000256" key="19">
    <source>
        <dbReference type="HAMAP-Rule" id="MF_00021"/>
    </source>
</evidence>
<dbReference type="EC" id="2.8.1.4" evidence="14 19"/>
<evidence type="ECO:0000256" key="11">
    <source>
        <dbReference type="ARBA" id="ARBA00052330"/>
    </source>
</evidence>
<dbReference type="InterPro" id="IPR014729">
    <property type="entry name" value="Rossmann-like_a/b/a_fold"/>
</dbReference>
<feature type="binding site" evidence="19">
    <location>
        <position position="288"/>
    </location>
    <ligand>
        <name>ATP</name>
        <dbReference type="ChEBI" id="CHEBI:30616"/>
    </ligand>
</feature>
<dbReference type="GO" id="GO:0140741">
    <property type="term" value="F:tRNA-uracil-4 sulfurtransferase activity"/>
    <property type="evidence" value="ECO:0007669"/>
    <property type="project" value="UniProtKB-EC"/>
</dbReference>
<dbReference type="InterPro" id="IPR049961">
    <property type="entry name" value="ThiI_N"/>
</dbReference>
<feature type="binding site" evidence="19">
    <location>
        <position position="266"/>
    </location>
    <ligand>
        <name>ATP</name>
        <dbReference type="ChEBI" id="CHEBI:30616"/>
    </ligand>
</feature>
<comment type="pathway">
    <text evidence="2 19">Cofactor biosynthesis; thiamine diphosphate biosynthesis.</text>
</comment>
<evidence type="ECO:0000259" key="20">
    <source>
        <dbReference type="PROSITE" id="PS51165"/>
    </source>
</evidence>
<evidence type="ECO:0000256" key="18">
    <source>
        <dbReference type="ARBA" id="ARBA00080570"/>
    </source>
</evidence>
<evidence type="ECO:0000256" key="14">
    <source>
        <dbReference type="ARBA" id="ARBA00066827"/>
    </source>
</evidence>
<dbReference type="CDD" id="cd11716">
    <property type="entry name" value="THUMP_ThiI"/>
    <property type="match status" value="1"/>
</dbReference>
<evidence type="ECO:0000256" key="17">
    <source>
        <dbReference type="ARBA" id="ARBA00077849"/>
    </source>
</evidence>
<evidence type="ECO:0000256" key="2">
    <source>
        <dbReference type="ARBA" id="ARBA00004948"/>
    </source>
</evidence>
<dbReference type="InterPro" id="IPR020536">
    <property type="entry name" value="ThiI_AANH"/>
</dbReference>
<reference evidence="21 22" key="1">
    <citation type="submission" date="2020-01" db="EMBL/GenBank/DDBJ databases">
        <title>Paenibacillus soybeanensis sp. nov. isolated from the nodules of soybean (Glycine max(L.) Merr).</title>
        <authorList>
            <person name="Wang H."/>
        </authorList>
    </citation>
    <scope>NUCLEOTIDE SEQUENCE [LARGE SCALE GENOMIC DNA]</scope>
    <source>
        <strain evidence="21 22">DSM 23054</strain>
    </source>
</reference>
<evidence type="ECO:0000313" key="21">
    <source>
        <dbReference type="EMBL" id="NBC72269.1"/>
    </source>
</evidence>
<dbReference type="PROSITE" id="PS51165">
    <property type="entry name" value="THUMP"/>
    <property type="match status" value="1"/>
</dbReference>
<evidence type="ECO:0000256" key="12">
    <source>
        <dbReference type="ARBA" id="ARBA00058382"/>
    </source>
</evidence>
<gene>
    <name evidence="19 21" type="primary">thiI</name>
    <name evidence="21" type="ORF">GT003_25005</name>
</gene>
<dbReference type="EMBL" id="JAAAMU010000017">
    <property type="protein sequence ID" value="NBC72269.1"/>
    <property type="molecule type" value="Genomic_DNA"/>
</dbReference>
<dbReference type="SUPFAM" id="SSF143437">
    <property type="entry name" value="THUMP domain-like"/>
    <property type="match status" value="1"/>
</dbReference>
<keyword evidence="22" id="KW-1185">Reference proteome</keyword>
<sequence>MNPDMILLRFGEFTVKGKNRDKFDKRITEQVRKAVAGYARAEIVRAYGRIYITLNGEPYEEMAVKLKSIFGIASFSPILRTTSELEAISGAALAVMQALPKQPETFKVSVRRVDKGFPHDSQEMNHLVGGHVLRELPGLKVNVREPEVELRVEIQPEGTYVFSSVVPGAGGYPYGTNGKAMLLLSGGIDSPVAGYLAMRQGLELEAVHYHSYPFTSEKATEKVIDLVRRLAHFTGSSIKLHLVSFTDIQTAIAQCNHNSLIITLMRRSMLRIAEQLAEQREAHGLVTGDSLGQVASQTLGSMNVIGRTTVLPLLRPLVTMDKNEIIRIARQIGTFETSILPYEDCCTLFVPKNPTTNPNLNIVENAEAGILNLQEMIRQAVATVETMNITPEIQSAVESAGQDDWF</sequence>
<keyword evidence="9 19" id="KW-0784">Thiamine biosynthesis</keyword>
<proteinExistence type="inferred from homology"/>
<comment type="function">
    <text evidence="12 19">Catalyzes the ATP-dependent transfer of a sulfur to tRNA to produce 4-thiouridine in position 8 of tRNAs, which functions as a near-UV photosensor. Also catalyzes the transfer of sulfur to the sulfur carrier protein ThiS, forming ThiS-thiocarboxylate. This is a step in the synthesis of thiazole, in the thiamine biosynthesis pathway. The sulfur is donated as persulfide by IscS.</text>
</comment>
<dbReference type="InterPro" id="IPR049962">
    <property type="entry name" value="THUMP_ThiI"/>
</dbReference>
<accession>A0A7X4YVJ9</accession>
<dbReference type="GO" id="GO:0002937">
    <property type="term" value="P:tRNA 4-thiouridine biosynthesis"/>
    <property type="evidence" value="ECO:0007669"/>
    <property type="project" value="TreeGrafter"/>
</dbReference>
<feature type="domain" description="THUMP" evidence="20">
    <location>
        <begin position="60"/>
        <end position="165"/>
    </location>
</feature>
<evidence type="ECO:0000256" key="15">
    <source>
        <dbReference type="ARBA" id="ARBA00071867"/>
    </source>
</evidence>
<dbReference type="Proteomes" id="UP000558113">
    <property type="component" value="Unassembled WGS sequence"/>
</dbReference>
<dbReference type="SUPFAM" id="SSF52402">
    <property type="entry name" value="Adenine nucleotide alpha hydrolases-like"/>
    <property type="match status" value="1"/>
</dbReference>
<dbReference type="GO" id="GO:0009229">
    <property type="term" value="P:thiamine diphosphate biosynthetic process"/>
    <property type="evidence" value="ECO:0007669"/>
    <property type="project" value="UniProtKB-UniRule"/>
</dbReference>
<dbReference type="Gene3D" id="3.30.2130.30">
    <property type="match status" value="1"/>
</dbReference>
<dbReference type="InterPro" id="IPR054173">
    <property type="entry name" value="ThiI_fer"/>
</dbReference>
<evidence type="ECO:0000256" key="5">
    <source>
        <dbReference type="ARBA" id="ARBA00022679"/>
    </source>
</evidence>
<dbReference type="SMART" id="SM00981">
    <property type="entry name" value="THUMP"/>
    <property type="match status" value="1"/>
</dbReference>
<evidence type="ECO:0000256" key="16">
    <source>
        <dbReference type="ARBA" id="ARBA00075337"/>
    </source>
</evidence>
<dbReference type="RefSeq" id="WP_161703072.1">
    <property type="nucleotide sequence ID" value="NZ_JAAAMU010000017.1"/>
</dbReference>
<dbReference type="GO" id="GO:0005524">
    <property type="term" value="F:ATP binding"/>
    <property type="evidence" value="ECO:0007669"/>
    <property type="project" value="UniProtKB-UniRule"/>
</dbReference>
<dbReference type="FunFam" id="3.40.50.620:FF:000053">
    <property type="entry name" value="Probable tRNA sulfurtransferase"/>
    <property type="match status" value="1"/>
</dbReference>
<keyword evidence="4 19" id="KW-0820">tRNA-binding</keyword>
<dbReference type="GO" id="GO:0000049">
    <property type="term" value="F:tRNA binding"/>
    <property type="evidence" value="ECO:0007669"/>
    <property type="project" value="UniProtKB-UniRule"/>
</dbReference>
<dbReference type="InterPro" id="IPR003720">
    <property type="entry name" value="tRNA_STrfase"/>
</dbReference>
<dbReference type="GO" id="GO:0009228">
    <property type="term" value="P:thiamine biosynthetic process"/>
    <property type="evidence" value="ECO:0007669"/>
    <property type="project" value="UniProtKB-KW"/>
</dbReference>
<keyword evidence="6 19" id="KW-0547">Nucleotide-binding</keyword>
<evidence type="ECO:0000256" key="8">
    <source>
        <dbReference type="ARBA" id="ARBA00022884"/>
    </source>
</evidence>
<dbReference type="PANTHER" id="PTHR43209:SF1">
    <property type="entry name" value="TRNA SULFURTRANSFERASE"/>
    <property type="match status" value="1"/>
</dbReference>
<dbReference type="InterPro" id="IPR004114">
    <property type="entry name" value="THUMP_dom"/>
</dbReference>
<comment type="caution">
    <text evidence="21">The sequence shown here is derived from an EMBL/GenBank/DDBJ whole genome shotgun (WGS) entry which is preliminary data.</text>
</comment>
<evidence type="ECO:0000256" key="10">
    <source>
        <dbReference type="ARBA" id="ARBA00050570"/>
    </source>
</evidence>
<dbReference type="CDD" id="cd01712">
    <property type="entry name" value="PPase_ThiI"/>
    <property type="match status" value="1"/>
</dbReference>
<comment type="catalytic activity">
    <reaction evidence="10 19">
        <text>[ThiI sulfur-carrier protein]-S-sulfanyl-L-cysteine + a uridine in tRNA + 2 reduced [2Fe-2S]-[ferredoxin] + ATP + H(+) = [ThiI sulfur-carrier protein]-L-cysteine + a 4-thiouridine in tRNA + 2 oxidized [2Fe-2S]-[ferredoxin] + AMP + diphosphate</text>
        <dbReference type="Rhea" id="RHEA:24176"/>
        <dbReference type="Rhea" id="RHEA-COMP:10000"/>
        <dbReference type="Rhea" id="RHEA-COMP:10001"/>
        <dbReference type="Rhea" id="RHEA-COMP:13337"/>
        <dbReference type="Rhea" id="RHEA-COMP:13338"/>
        <dbReference type="Rhea" id="RHEA-COMP:13339"/>
        <dbReference type="Rhea" id="RHEA-COMP:13340"/>
        <dbReference type="ChEBI" id="CHEBI:15378"/>
        <dbReference type="ChEBI" id="CHEBI:29950"/>
        <dbReference type="ChEBI" id="CHEBI:30616"/>
        <dbReference type="ChEBI" id="CHEBI:33019"/>
        <dbReference type="ChEBI" id="CHEBI:33737"/>
        <dbReference type="ChEBI" id="CHEBI:33738"/>
        <dbReference type="ChEBI" id="CHEBI:61963"/>
        <dbReference type="ChEBI" id="CHEBI:65315"/>
        <dbReference type="ChEBI" id="CHEBI:136798"/>
        <dbReference type="ChEBI" id="CHEBI:456215"/>
        <dbReference type="EC" id="2.8.1.4"/>
    </reaction>
</comment>
<dbReference type="HAMAP" id="MF_00021">
    <property type="entry name" value="ThiI"/>
    <property type="match status" value="1"/>
</dbReference>
<evidence type="ECO:0000256" key="4">
    <source>
        <dbReference type="ARBA" id="ARBA00022555"/>
    </source>
</evidence>
<dbReference type="Pfam" id="PF02568">
    <property type="entry name" value="ThiI"/>
    <property type="match status" value="1"/>
</dbReference>
<keyword evidence="5 19" id="KW-0808">Transferase</keyword>
<feature type="binding site" evidence="19">
    <location>
        <begin position="183"/>
        <end position="184"/>
    </location>
    <ligand>
        <name>ATP</name>
        <dbReference type="ChEBI" id="CHEBI:30616"/>
    </ligand>
</feature>
<dbReference type="GO" id="GO:0004810">
    <property type="term" value="F:CCA tRNA nucleotidyltransferase activity"/>
    <property type="evidence" value="ECO:0007669"/>
    <property type="project" value="InterPro"/>
</dbReference>
<comment type="similarity">
    <text evidence="13 19">Belongs to the ThiI family.</text>
</comment>
<dbReference type="OrthoDB" id="9773948at2"/>
<evidence type="ECO:0000256" key="3">
    <source>
        <dbReference type="ARBA" id="ARBA00022490"/>
    </source>
</evidence>
<dbReference type="Pfam" id="PF22025">
    <property type="entry name" value="ThiI_fer"/>
    <property type="match status" value="1"/>
</dbReference>
<dbReference type="PANTHER" id="PTHR43209">
    <property type="entry name" value="TRNA SULFURTRANSFERASE"/>
    <property type="match status" value="1"/>
</dbReference>
<dbReference type="Gene3D" id="3.40.50.620">
    <property type="entry name" value="HUPs"/>
    <property type="match status" value="1"/>
</dbReference>
<evidence type="ECO:0000256" key="9">
    <source>
        <dbReference type="ARBA" id="ARBA00022977"/>
    </source>
</evidence>
<comment type="subcellular location">
    <subcellularLocation>
        <location evidence="1 19">Cytoplasm</location>
    </subcellularLocation>
</comment>
<evidence type="ECO:0000256" key="1">
    <source>
        <dbReference type="ARBA" id="ARBA00004496"/>
    </source>
</evidence>
<dbReference type="NCBIfam" id="TIGR00342">
    <property type="entry name" value="tRNA uracil 4-sulfurtransferase ThiI"/>
    <property type="match status" value="1"/>
</dbReference>
<evidence type="ECO:0000313" key="22">
    <source>
        <dbReference type="Proteomes" id="UP000558113"/>
    </source>
</evidence>
<dbReference type="Pfam" id="PF02926">
    <property type="entry name" value="THUMP"/>
    <property type="match status" value="1"/>
</dbReference>
<comment type="catalytic activity">
    <reaction evidence="11 19">
        <text>[ThiS sulfur-carrier protein]-C-terminal Gly-Gly-AMP + S-sulfanyl-L-cysteinyl-[cysteine desulfurase] + AH2 = [ThiS sulfur-carrier protein]-C-terminal-Gly-aminoethanethioate + L-cysteinyl-[cysteine desulfurase] + A + AMP + 2 H(+)</text>
        <dbReference type="Rhea" id="RHEA:43340"/>
        <dbReference type="Rhea" id="RHEA-COMP:12157"/>
        <dbReference type="Rhea" id="RHEA-COMP:12158"/>
        <dbReference type="Rhea" id="RHEA-COMP:12910"/>
        <dbReference type="Rhea" id="RHEA-COMP:19908"/>
        <dbReference type="ChEBI" id="CHEBI:13193"/>
        <dbReference type="ChEBI" id="CHEBI:15378"/>
        <dbReference type="ChEBI" id="CHEBI:17499"/>
        <dbReference type="ChEBI" id="CHEBI:29950"/>
        <dbReference type="ChEBI" id="CHEBI:61963"/>
        <dbReference type="ChEBI" id="CHEBI:90618"/>
        <dbReference type="ChEBI" id="CHEBI:232372"/>
        <dbReference type="ChEBI" id="CHEBI:456215"/>
    </reaction>
</comment>
<evidence type="ECO:0000256" key="7">
    <source>
        <dbReference type="ARBA" id="ARBA00022840"/>
    </source>
</evidence>
<dbReference type="InterPro" id="IPR050102">
    <property type="entry name" value="tRNA_sulfurtransferase_ThiI"/>
</dbReference>
<keyword evidence="3 19" id="KW-0963">Cytoplasm</keyword>
<dbReference type="UniPathway" id="UPA00060"/>
<evidence type="ECO:0000256" key="13">
    <source>
        <dbReference type="ARBA" id="ARBA00061472"/>
    </source>
</evidence>
<feature type="binding site" evidence="19">
    <location>
        <position position="297"/>
    </location>
    <ligand>
        <name>ATP</name>
        <dbReference type="ChEBI" id="CHEBI:30616"/>
    </ligand>
</feature>
<evidence type="ECO:0000256" key="6">
    <source>
        <dbReference type="ARBA" id="ARBA00022741"/>
    </source>
</evidence>
<organism evidence="21 22">
    <name type="scientific">Paenibacillus sacheonensis</name>
    <dbReference type="NCBI Taxonomy" id="742054"/>
    <lineage>
        <taxon>Bacteria</taxon>
        <taxon>Bacillati</taxon>
        <taxon>Bacillota</taxon>
        <taxon>Bacilli</taxon>
        <taxon>Bacillales</taxon>
        <taxon>Paenibacillaceae</taxon>
        <taxon>Paenibacillus</taxon>
    </lineage>
</organism>
<dbReference type="AlphaFoldDB" id="A0A7X4YVJ9"/>
<name>A0A7X4YVJ9_9BACL</name>
<dbReference type="GO" id="GO:0005829">
    <property type="term" value="C:cytosol"/>
    <property type="evidence" value="ECO:0007669"/>
    <property type="project" value="TreeGrafter"/>
</dbReference>